<feature type="domain" description="PDZ" evidence="2">
    <location>
        <begin position="142"/>
        <end position="212"/>
    </location>
</feature>
<dbReference type="SMART" id="SM00228">
    <property type="entry name" value="PDZ"/>
    <property type="match status" value="2"/>
</dbReference>
<accession>A0AAV5WT86</accession>
<evidence type="ECO:0000259" key="2">
    <source>
        <dbReference type="SMART" id="SM00228"/>
    </source>
</evidence>
<evidence type="ECO:0000313" key="3">
    <source>
        <dbReference type="EMBL" id="GMT34820.1"/>
    </source>
</evidence>
<name>A0AAV5WT86_9BILA</name>
<protein>
    <recommendedName>
        <fullName evidence="2">PDZ domain-containing protein</fullName>
    </recommendedName>
</protein>
<proteinExistence type="predicted"/>
<evidence type="ECO:0000313" key="4">
    <source>
        <dbReference type="Proteomes" id="UP001432322"/>
    </source>
</evidence>
<dbReference type="InterPro" id="IPR036034">
    <property type="entry name" value="PDZ_sf"/>
</dbReference>
<dbReference type="AlphaFoldDB" id="A0AAV5WT86"/>
<keyword evidence="4" id="KW-1185">Reference proteome</keyword>
<sequence length="398" mass="45061">FRAVAMADEELISEAIFNVFKKPLKLIVSEHYTIMKHEMRVEDSDTVKVNLTLKRGLVIEIEEDSAFRAFLSVGDILLVVNEKVVAKSDFKLTDLFRDKSNKAINFTYMRLRTYSSDSVPFDDEKREGYDYRVANLYFFHKTQMGLVLMNRNSRVMVAEVLPKSVASMCMLVGDTILHVCGRRQTDATKALNAIAVELAERGTIKITIERPISDYEKAKVGYYIGRREMRDPYIPADCVDYMAAALAQLKHSEGKSIMKIPHLMVCTESARVGFHDRMTTESVIPSDIQDETLIKTPARVQIMPQPQPSSNAADTERLEVSAMKSIMPSVHERPTTPLKEPIKKSKAGSKKVPEKKKPLLSKEIFFGRKNRKKSAEAVTKTKKKKNKKSTDTTGLETE</sequence>
<dbReference type="SUPFAM" id="SSF50156">
    <property type="entry name" value="PDZ domain-like"/>
    <property type="match status" value="1"/>
</dbReference>
<dbReference type="PANTHER" id="PTHR31327">
    <property type="entry name" value="SPERM MEIOSIS PDZ DOMAIN CONTAINING PROTEINS-RELATED"/>
    <property type="match status" value="1"/>
</dbReference>
<feature type="non-terminal residue" evidence="3">
    <location>
        <position position="398"/>
    </location>
</feature>
<reference evidence="3" key="1">
    <citation type="submission" date="2023-10" db="EMBL/GenBank/DDBJ databases">
        <title>Genome assembly of Pristionchus species.</title>
        <authorList>
            <person name="Yoshida K."/>
            <person name="Sommer R.J."/>
        </authorList>
    </citation>
    <scope>NUCLEOTIDE SEQUENCE</scope>
    <source>
        <strain evidence="3">RS5133</strain>
    </source>
</reference>
<organism evidence="3 4">
    <name type="scientific">Pristionchus fissidentatus</name>
    <dbReference type="NCBI Taxonomy" id="1538716"/>
    <lineage>
        <taxon>Eukaryota</taxon>
        <taxon>Metazoa</taxon>
        <taxon>Ecdysozoa</taxon>
        <taxon>Nematoda</taxon>
        <taxon>Chromadorea</taxon>
        <taxon>Rhabditida</taxon>
        <taxon>Rhabditina</taxon>
        <taxon>Diplogasteromorpha</taxon>
        <taxon>Diplogasteroidea</taxon>
        <taxon>Neodiplogasteridae</taxon>
        <taxon>Pristionchus</taxon>
    </lineage>
</organism>
<dbReference type="InterPro" id="IPR040264">
    <property type="entry name" value="T15H9.4-like"/>
</dbReference>
<feature type="domain" description="PDZ" evidence="2">
    <location>
        <begin position="22"/>
        <end position="112"/>
    </location>
</feature>
<feature type="non-terminal residue" evidence="3">
    <location>
        <position position="1"/>
    </location>
</feature>
<dbReference type="EMBL" id="BTSY01000006">
    <property type="protein sequence ID" value="GMT34820.1"/>
    <property type="molecule type" value="Genomic_DNA"/>
</dbReference>
<comment type="caution">
    <text evidence="3">The sequence shown here is derived from an EMBL/GenBank/DDBJ whole genome shotgun (WGS) entry which is preliminary data.</text>
</comment>
<dbReference type="Proteomes" id="UP001432322">
    <property type="component" value="Unassembled WGS sequence"/>
</dbReference>
<gene>
    <name evidence="3" type="ORF">PFISCL1PPCAC_26117</name>
</gene>
<dbReference type="InterPro" id="IPR001478">
    <property type="entry name" value="PDZ"/>
</dbReference>
<feature type="region of interest" description="Disordered" evidence="1">
    <location>
        <begin position="325"/>
        <end position="398"/>
    </location>
</feature>
<dbReference type="PANTHER" id="PTHR31327:SF7">
    <property type="entry name" value="PDZ DOMAIN-CONTAINING PROTEIN"/>
    <property type="match status" value="1"/>
</dbReference>
<evidence type="ECO:0000256" key="1">
    <source>
        <dbReference type="SAM" id="MobiDB-lite"/>
    </source>
</evidence>